<dbReference type="InterPro" id="IPR010921">
    <property type="entry name" value="Trp_repressor/repl_initiator"/>
</dbReference>
<sequence length="165" mass="17746">MVPTYPPCVSVCHVIGNLSYIGRCAMDAACLLPVRVSPGVEPWFGPSAGETEAPATSRRLRCSGSDLSLLCRMAALAAARHDAALAQEMLATCDRSAPVARARQLAMYLAHVALGLTQSQVAEGFRRDRRTVAHACLRIEERREAPAFDGDVTVLEAGLRWVAAR</sequence>
<dbReference type="SMART" id="SM00760">
    <property type="entry name" value="Bac_DnaA_C"/>
    <property type="match status" value="1"/>
</dbReference>
<reference evidence="2 3" key="5">
    <citation type="journal article" date="2010" name="Appl. Environ. Microbiol.">
        <title>phrR-like gene praR of Azorhizobium caulinodans ORS571 is essential for symbiosis with Sesbania rostrata and is involved in expression of reb genes.</title>
        <authorList>
            <person name="Akiba N."/>
            <person name="Aono T."/>
            <person name="Toyazaki H."/>
            <person name="Sato S."/>
            <person name="Oyaizu H."/>
        </authorList>
    </citation>
    <scope>NUCLEOTIDE SEQUENCE [LARGE SCALE GENOMIC DNA]</scope>
    <source>
        <strain evidence="3">ATCC 43989 / DSM 5975 / JCM 20966 / LMG 6465 / NBRC 14845 / NCIMB 13405 / ORS 571</strain>
    </source>
</reference>
<evidence type="ECO:0000313" key="2">
    <source>
        <dbReference type="EMBL" id="BAF87086.1"/>
    </source>
</evidence>
<dbReference type="GO" id="GO:0006275">
    <property type="term" value="P:regulation of DNA replication"/>
    <property type="evidence" value="ECO:0007669"/>
    <property type="project" value="InterPro"/>
</dbReference>
<gene>
    <name evidence="2" type="ordered locus">AZC_1088</name>
</gene>
<reference evidence="2 3" key="4">
    <citation type="journal article" date="2009" name="Appl. Environ. Microbiol.">
        <title>Comparative genome-wide transcriptional profiling of Azorhizobium caulinodans ORS571 grown under free-living and symbiotic conditions.</title>
        <authorList>
            <person name="Tsukada S."/>
            <person name="Aono T."/>
            <person name="Akiba N."/>
            <person name="Lee KB."/>
            <person name="Liu CT."/>
            <person name="Toyazaki H."/>
            <person name="Oyaizu H."/>
        </authorList>
    </citation>
    <scope>NUCLEOTIDE SEQUENCE [LARGE SCALE GENOMIC DNA]</scope>
    <source>
        <strain evidence="3">ATCC 43989 / DSM 5975 / JCM 20966 / LMG 6465 / NBRC 14845 / NCIMB 13405 / ORS 571</strain>
    </source>
</reference>
<dbReference type="Pfam" id="PF08299">
    <property type="entry name" value="Bac_DnaA_C"/>
    <property type="match status" value="1"/>
</dbReference>
<reference evidence="3" key="2">
    <citation type="submission" date="2007-04" db="EMBL/GenBank/DDBJ databases">
        <title>Complete genome sequence of the nitrogen-fixing bacterium Azorhizobium caulinodans ORS571.</title>
        <authorList>
            <person name="Lee K.B."/>
            <person name="Backer P.D."/>
            <person name="Aono T."/>
            <person name="Liu C.T."/>
            <person name="Suzuki S."/>
            <person name="Suzuki T."/>
            <person name="Kaneko T."/>
            <person name="Yamada M."/>
            <person name="Tabata S."/>
            <person name="Kupfer D.M."/>
            <person name="Najar F.Z."/>
            <person name="Wiley G.B."/>
            <person name="Roe B."/>
            <person name="Binnewies T."/>
            <person name="Ussery D."/>
            <person name="Vereecke D."/>
            <person name="Gevers D."/>
            <person name="Holsters M."/>
            <person name="Oyaizu H."/>
        </authorList>
    </citation>
    <scope>NUCLEOTIDE SEQUENCE [LARGE SCALE GENOMIC DNA]</scope>
    <source>
        <strain evidence="3">ATCC 43989 / DSM 5975 / JCM 20966 / LMG 6465 / NBRC 14845 / NCIMB 13405 / ORS 571</strain>
    </source>
</reference>
<dbReference type="AlphaFoldDB" id="A8HR06"/>
<dbReference type="STRING" id="438753.AZC_1088"/>
<dbReference type="SUPFAM" id="SSF48295">
    <property type="entry name" value="TrpR-like"/>
    <property type="match status" value="1"/>
</dbReference>
<name>A8HR06_AZOC5</name>
<protein>
    <submittedName>
        <fullName evidence="2">Putative ATPase</fullName>
    </submittedName>
</protein>
<evidence type="ECO:0000313" key="3">
    <source>
        <dbReference type="Proteomes" id="UP000000270"/>
    </source>
</evidence>
<dbReference type="eggNOG" id="COG0593">
    <property type="taxonomic scope" value="Bacteria"/>
</dbReference>
<evidence type="ECO:0000259" key="1">
    <source>
        <dbReference type="SMART" id="SM00760"/>
    </source>
</evidence>
<organism evidence="2 3">
    <name type="scientific">Azorhizobium caulinodans (strain ATCC 43989 / DSM 5975 / JCM 20966 / LMG 6465 / NBRC 14845 / NCIMB 13405 / ORS 571)</name>
    <dbReference type="NCBI Taxonomy" id="438753"/>
    <lineage>
        <taxon>Bacteria</taxon>
        <taxon>Pseudomonadati</taxon>
        <taxon>Pseudomonadota</taxon>
        <taxon>Alphaproteobacteria</taxon>
        <taxon>Hyphomicrobiales</taxon>
        <taxon>Xanthobacteraceae</taxon>
        <taxon>Azorhizobium</taxon>
    </lineage>
</organism>
<keyword evidence="3" id="KW-1185">Reference proteome</keyword>
<feature type="domain" description="Chromosomal replication initiator DnaA C-terminal" evidence="1">
    <location>
        <begin position="70"/>
        <end position="139"/>
    </location>
</feature>
<dbReference type="EMBL" id="AP009384">
    <property type="protein sequence ID" value="BAF87086.1"/>
    <property type="molecule type" value="Genomic_DNA"/>
</dbReference>
<reference evidence="2 3" key="1">
    <citation type="journal article" date="2007" name="Appl. Environ. Microbiol.">
        <title>Rhizobial factors required for stem nodule maturation and maintenance in Sesbania rostrata-Azorhizobium caulinodans ORS571 symbiosis.</title>
        <authorList>
            <person name="Suzuki S."/>
            <person name="Aono T."/>
            <person name="Lee KB."/>
            <person name="Suzuki T."/>
            <person name="Liu CT."/>
            <person name="Miwa H."/>
            <person name="Wakao S."/>
            <person name="Iki T."/>
            <person name="Oyaizu H."/>
        </authorList>
    </citation>
    <scope>NUCLEOTIDE SEQUENCE [LARGE SCALE GENOMIC DNA]</scope>
    <source>
        <strain evidence="3">ATCC 43989 / DSM 5975 / JCM 20966 / LMG 6465 / NBRC 14845 / NCIMB 13405 / ORS 571</strain>
    </source>
</reference>
<dbReference type="CDD" id="cd06571">
    <property type="entry name" value="Bac_DnaA_C"/>
    <property type="match status" value="1"/>
</dbReference>
<dbReference type="GO" id="GO:0006270">
    <property type="term" value="P:DNA replication initiation"/>
    <property type="evidence" value="ECO:0007669"/>
    <property type="project" value="InterPro"/>
</dbReference>
<dbReference type="GO" id="GO:0005524">
    <property type="term" value="F:ATP binding"/>
    <property type="evidence" value="ECO:0007669"/>
    <property type="project" value="InterPro"/>
</dbReference>
<dbReference type="Gene3D" id="1.10.1750.10">
    <property type="match status" value="1"/>
</dbReference>
<dbReference type="InterPro" id="IPR013159">
    <property type="entry name" value="DnaA_C"/>
</dbReference>
<dbReference type="Proteomes" id="UP000000270">
    <property type="component" value="Chromosome"/>
</dbReference>
<dbReference type="KEGG" id="azc:AZC_1088"/>
<reference evidence="2 3" key="6">
    <citation type="journal article" date="2011" name="Appl. Environ. Microbiol.">
        <title>Involvement of the azorhizobial chromosome partition gene (parA) in the onset of bacteroid differentiation during Sesbania rostrata stem nodule development.</title>
        <authorList>
            <person name="Liu CT."/>
            <person name="Lee KB."/>
            <person name="Wang YS."/>
            <person name="Peng MH."/>
            <person name="Lee KT."/>
            <person name="Suzuki S."/>
            <person name="Suzuki T."/>
            <person name="Oyaizu H."/>
        </authorList>
    </citation>
    <scope>NUCLEOTIDE SEQUENCE [LARGE SCALE GENOMIC DNA]</scope>
    <source>
        <strain evidence="3">ATCC 43989 / DSM 5975 / JCM 20966 / LMG 6465 / NBRC 14845 / NCIMB 13405 / ORS 571</strain>
    </source>
</reference>
<dbReference type="HOGENOM" id="CLU_1607500_0_0_5"/>
<proteinExistence type="predicted"/>
<reference evidence="2 3" key="3">
    <citation type="journal article" date="2008" name="BMC Genomics">
        <title>The genome of the versatile nitrogen fixer Azorhizobium caulinodans ORS571.</title>
        <authorList>
            <person name="Lee KB."/>
            <person name="Backer P.D."/>
            <person name="Aono T."/>
            <person name="Liu CT."/>
            <person name="Suzuki S."/>
            <person name="Suzuki T."/>
            <person name="Kaneko T."/>
            <person name="Yamada M."/>
            <person name="Tabata S."/>
            <person name="Kupfer D.M."/>
            <person name="Najar F.Z."/>
            <person name="Wiley G.B."/>
            <person name="Roe B."/>
            <person name="Binnewies T.T."/>
            <person name="Ussery D.W."/>
            <person name="D'Haeze W."/>
            <person name="Herder J.D."/>
            <person name="Gevers D."/>
            <person name="Vereecke D."/>
            <person name="Holsters M."/>
            <person name="Oyaizu H."/>
        </authorList>
    </citation>
    <scope>NUCLEOTIDE SEQUENCE [LARGE SCALE GENOMIC DNA]</scope>
    <source>
        <strain evidence="3">ATCC 43989 / DSM 5975 / JCM 20966 / LMG 6465 / NBRC 14845 / NCIMB 13405 / ORS 571</strain>
    </source>
</reference>
<accession>A8HR06</accession>
<dbReference type="GO" id="GO:0043565">
    <property type="term" value="F:sequence-specific DNA binding"/>
    <property type="evidence" value="ECO:0007669"/>
    <property type="project" value="InterPro"/>
</dbReference>